<dbReference type="RefSeq" id="WP_203929467.1">
    <property type="nucleotide sequence ID" value="NZ_BOPH01000062.1"/>
</dbReference>
<feature type="coiled-coil region" evidence="1">
    <location>
        <begin position="161"/>
        <end position="202"/>
    </location>
</feature>
<keyword evidence="3" id="KW-0472">Membrane</keyword>
<dbReference type="AlphaFoldDB" id="A0A8J3ZTW1"/>
<comment type="caution">
    <text evidence="4">The sequence shown here is derived from an EMBL/GenBank/DDBJ whole genome shotgun (WGS) entry which is preliminary data.</text>
</comment>
<keyword evidence="3" id="KW-1133">Transmembrane helix</keyword>
<evidence type="ECO:0000313" key="5">
    <source>
        <dbReference type="Proteomes" id="UP000635606"/>
    </source>
</evidence>
<feature type="compositionally biased region" description="Pro residues" evidence="2">
    <location>
        <begin position="40"/>
        <end position="64"/>
    </location>
</feature>
<protein>
    <submittedName>
        <fullName evidence="4">Uncharacterized protein</fullName>
    </submittedName>
</protein>
<feature type="compositionally biased region" description="Pro residues" evidence="2">
    <location>
        <begin position="105"/>
        <end position="121"/>
    </location>
</feature>
<feature type="region of interest" description="Disordered" evidence="2">
    <location>
        <begin position="1"/>
        <end position="124"/>
    </location>
</feature>
<keyword evidence="5" id="KW-1185">Reference proteome</keyword>
<feature type="transmembrane region" description="Helical" evidence="3">
    <location>
        <begin position="128"/>
        <end position="152"/>
    </location>
</feature>
<evidence type="ECO:0000256" key="1">
    <source>
        <dbReference type="SAM" id="Coils"/>
    </source>
</evidence>
<organism evidence="4 5">
    <name type="scientific">Virgisporangium ochraceum</name>
    <dbReference type="NCBI Taxonomy" id="65505"/>
    <lineage>
        <taxon>Bacteria</taxon>
        <taxon>Bacillati</taxon>
        <taxon>Actinomycetota</taxon>
        <taxon>Actinomycetes</taxon>
        <taxon>Micromonosporales</taxon>
        <taxon>Micromonosporaceae</taxon>
        <taxon>Virgisporangium</taxon>
    </lineage>
</organism>
<accession>A0A8J3ZTW1</accession>
<sequence>MSYPGDPAGQQPAYPPSYSDPNQGGYQPPQASPFGQPQPQSAPPAPGQPYPPAPGQPFSSPPAPAGYGPDQTAPYSGAGGYGGYDPNAGVPPTSGPAFGAGLPPTSGPGPMGPMGPTPPTSGQPKSKLVPIFASLMVVFLLATAVVTVLYITKNGDYNDTKKAAQAKEQQLSGDLKKTQDDLKKAQDDLATAKRDLGGSQAQADELARQKAVISKCFRLLIEASQAIAAGNQALADQKRAEYTPVCNEADRYLD</sequence>
<gene>
    <name evidence="4" type="ORF">Voc01_044730</name>
</gene>
<keyword evidence="1" id="KW-0175">Coiled coil</keyword>
<proteinExistence type="predicted"/>
<evidence type="ECO:0000256" key="3">
    <source>
        <dbReference type="SAM" id="Phobius"/>
    </source>
</evidence>
<feature type="compositionally biased region" description="Low complexity" evidence="2">
    <location>
        <begin position="27"/>
        <end position="39"/>
    </location>
</feature>
<keyword evidence="3" id="KW-0812">Transmembrane</keyword>
<evidence type="ECO:0000313" key="4">
    <source>
        <dbReference type="EMBL" id="GIJ69556.1"/>
    </source>
</evidence>
<dbReference type="EMBL" id="BOPH01000062">
    <property type="protein sequence ID" value="GIJ69556.1"/>
    <property type="molecule type" value="Genomic_DNA"/>
</dbReference>
<evidence type="ECO:0000256" key="2">
    <source>
        <dbReference type="SAM" id="MobiDB-lite"/>
    </source>
</evidence>
<dbReference type="Proteomes" id="UP000635606">
    <property type="component" value="Unassembled WGS sequence"/>
</dbReference>
<reference evidence="4" key="1">
    <citation type="submission" date="2021-01" db="EMBL/GenBank/DDBJ databases">
        <title>Whole genome shotgun sequence of Virgisporangium ochraceum NBRC 16418.</title>
        <authorList>
            <person name="Komaki H."/>
            <person name="Tamura T."/>
        </authorList>
    </citation>
    <scope>NUCLEOTIDE SEQUENCE</scope>
    <source>
        <strain evidence="4">NBRC 16418</strain>
    </source>
</reference>
<name>A0A8J3ZTW1_9ACTN</name>